<dbReference type="GO" id="GO:0005737">
    <property type="term" value="C:cytoplasm"/>
    <property type="evidence" value="ECO:0007669"/>
    <property type="project" value="TreeGrafter"/>
</dbReference>
<dbReference type="STRING" id="74557.A0A1V9Z1D1"/>
<dbReference type="InterPro" id="IPR016024">
    <property type="entry name" value="ARM-type_fold"/>
</dbReference>
<accession>A0A1V9Z1D1</accession>
<dbReference type="PANTHER" id="PTHR18460">
    <property type="entry name" value="TEL2 INTERACTING PROTEIN 1 TTI1 FAMILY MEMBER"/>
    <property type="match status" value="1"/>
</dbReference>
<dbReference type="InterPro" id="IPR049362">
    <property type="entry name" value="TTI1_rpt"/>
</dbReference>
<dbReference type="Pfam" id="PF24181">
    <property type="entry name" value="TPR_TTI1_C"/>
    <property type="match status" value="1"/>
</dbReference>
<dbReference type="InterPro" id="IPR057566">
    <property type="entry name" value="TPR_TTI1_N"/>
</dbReference>
<evidence type="ECO:0000313" key="4">
    <source>
        <dbReference type="Proteomes" id="UP000243217"/>
    </source>
</evidence>
<dbReference type="Pfam" id="PF24176">
    <property type="entry name" value="TPR_TTI1_2nd"/>
    <property type="match status" value="1"/>
</dbReference>
<evidence type="ECO:0000313" key="3">
    <source>
        <dbReference type="EMBL" id="OQR91829.1"/>
    </source>
</evidence>
<dbReference type="Pfam" id="PF21547">
    <property type="entry name" value="TTI1"/>
    <property type="match status" value="1"/>
</dbReference>
<dbReference type="SUPFAM" id="SSF48371">
    <property type="entry name" value="ARM repeat"/>
    <property type="match status" value="1"/>
</dbReference>
<feature type="domain" description="TTI1 N-terminal TPR" evidence="1">
    <location>
        <begin position="21"/>
        <end position="333"/>
    </location>
</feature>
<gene>
    <name evidence="3" type="ORF">THRCLA_08862</name>
</gene>
<keyword evidence="4" id="KW-1185">Reference proteome</keyword>
<dbReference type="InterPro" id="IPR052587">
    <property type="entry name" value="TELO2-interacting_protein_1"/>
</dbReference>
<organism evidence="3 4">
    <name type="scientific">Thraustotheca clavata</name>
    <dbReference type="NCBI Taxonomy" id="74557"/>
    <lineage>
        <taxon>Eukaryota</taxon>
        <taxon>Sar</taxon>
        <taxon>Stramenopiles</taxon>
        <taxon>Oomycota</taxon>
        <taxon>Saprolegniomycetes</taxon>
        <taxon>Saprolegniales</taxon>
        <taxon>Achlyaceae</taxon>
        <taxon>Thraustotheca</taxon>
    </lineage>
</organism>
<dbReference type="Pfam" id="PF24173">
    <property type="entry name" value="TPR_TTI1_N"/>
    <property type="match status" value="1"/>
</dbReference>
<dbReference type="EMBL" id="JNBS01002385">
    <property type="protein sequence ID" value="OQR91829.1"/>
    <property type="molecule type" value="Genomic_DNA"/>
</dbReference>
<dbReference type="PANTHER" id="PTHR18460:SF3">
    <property type="entry name" value="TELO2-INTERACTING PROTEIN 1 HOMOLOG"/>
    <property type="match status" value="1"/>
</dbReference>
<name>A0A1V9Z1D1_9STRA</name>
<dbReference type="Proteomes" id="UP000243217">
    <property type="component" value="Unassembled WGS sequence"/>
</dbReference>
<dbReference type="OrthoDB" id="49511at2759"/>
<dbReference type="AlphaFoldDB" id="A0A1V9Z1D1"/>
<feature type="domain" description="TTI1 C-terminal TPR" evidence="2">
    <location>
        <begin position="724"/>
        <end position="976"/>
    </location>
</feature>
<dbReference type="InterPro" id="IPR057567">
    <property type="entry name" value="TPR_TTI1_C"/>
</dbReference>
<evidence type="ECO:0000259" key="1">
    <source>
        <dbReference type="Pfam" id="PF24173"/>
    </source>
</evidence>
<proteinExistence type="predicted"/>
<evidence type="ECO:0000259" key="2">
    <source>
        <dbReference type="Pfam" id="PF24181"/>
    </source>
</evidence>
<reference evidence="3 4" key="1">
    <citation type="journal article" date="2014" name="Genome Biol. Evol.">
        <title>The secreted proteins of Achlya hypogyna and Thraustotheca clavata identify the ancestral oomycete secretome and reveal gene acquisitions by horizontal gene transfer.</title>
        <authorList>
            <person name="Misner I."/>
            <person name="Blouin N."/>
            <person name="Leonard G."/>
            <person name="Richards T.A."/>
            <person name="Lane C.E."/>
        </authorList>
    </citation>
    <scope>NUCLEOTIDE SEQUENCE [LARGE SCALE GENOMIC DNA]</scope>
    <source>
        <strain evidence="3 4">ATCC 34112</strain>
    </source>
</reference>
<protein>
    <submittedName>
        <fullName evidence="3">Uncharacterized protein</fullName>
    </submittedName>
</protein>
<comment type="caution">
    <text evidence="3">The sequence shown here is derived from an EMBL/GenBank/DDBJ whole genome shotgun (WGS) entry which is preliminary data.</text>
</comment>
<sequence>MNKVLDAVQNDPVASAIVALLALNSHPNTLEMLSQELMRLPDQSNSYLWTNLLIAHLHKLLQDTKQPTNTIEMALKVLNQAFQRCSIQELQTQQSQFVPFIQTFVNDTSNDSIERNLTEEGRCIALECLNQLCFQGKPQEWLASHSYLNLVSFTIAVLLDRAQKDSYRPCRVTAIDALMSFLSLVDNPDTMAKILPGITSSLLKIIVHTDYKMGSKIPAKAIACLCTMLQLTISDARCGALVQKPEYTLQTALHPEISMVQSVGERSKAWLEAAQSNLSIALSKICTTQRHHNKPRVREALVVLCTVIVQECRWALQSSFLIAHETLLSLCYDPVLSIQSQARDTKRSFLANMTKDERLWLHNQATVQVVEHLKILALKCSKDVDIESEACATLQLVLAYLSWSDIAIDNVLDDIVNAMVKILRIDHVDAQVLANRKESDLTIAYYRKRYVHFRNESAIRLATQFLHTIGCLGSTFLWIDHTIHLIYNQPENASELLLMIHHFTLGAAGIGVELEPKSPITQSAIGYLLDQLMQLPQWNSQLTSAVQWSGANKNLLPPTTLVNTEESTSFLLEVVGSCAQVLEVKFKLLLIHVLYPIVEHLTGQTIVVHQAASATLKRIAYYCQYKDVGELLHENMDYIIDMLCLRLNQLDAYPRTPFVVEGLLMHADASSSLALLYDAIKSVIESVDKYVSTTHSHGLLRIMKVIVSSIKFNEPPLPPPSKPTKLQAFIKEMKTLFDPNEGAPDDESSLAQLDNMLDENEQLADKMKAAMPMEFDPKAEASNGDKVIVSLTSDIILRCAYYIAAPDVATSCLAGQVLAKAFPILNLTELRPIVARIWPALVKRLSSPLKPVILASLECINSLAQLCGDFIADKFIDDAWPIFQTLLEPTDNHVARLDLTKDSSDSVPIHSLVHQIQLQALVCLTHMCKASEMFNTILLSIARTTSGFLRHSASQPLQAAARDLFVAMAHLNGDALYPMLAVMGNVALPAPPSKAFPAFTSSAVQNVQFPCTSGNHEANGIWVLSRMKELNI</sequence>